<feature type="transmembrane region" description="Helical" evidence="1">
    <location>
        <begin position="75"/>
        <end position="95"/>
    </location>
</feature>
<name>A0A448KCA0_9ACTO</name>
<gene>
    <name evidence="3" type="ORF">NCTC11923_01144</name>
</gene>
<protein>
    <submittedName>
        <fullName evidence="3">Acetyltransferase (GNAT) family</fullName>
    </submittedName>
</protein>
<keyword evidence="1" id="KW-0472">Membrane</keyword>
<keyword evidence="1" id="KW-1133">Transmembrane helix</keyword>
<dbReference type="SUPFAM" id="SSF55729">
    <property type="entry name" value="Acyl-CoA N-acyltransferases (Nat)"/>
    <property type="match status" value="1"/>
</dbReference>
<keyword evidence="4" id="KW-1185">Reference proteome</keyword>
<accession>A0A448KCA0</accession>
<evidence type="ECO:0000313" key="3">
    <source>
        <dbReference type="EMBL" id="VEG74510.1"/>
    </source>
</evidence>
<dbReference type="RefSeq" id="WP_026426864.1">
    <property type="nucleotide sequence ID" value="NZ_CBCRWE010000010.1"/>
</dbReference>
<dbReference type="Proteomes" id="UP000276899">
    <property type="component" value="Chromosome"/>
</dbReference>
<keyword evidence="1" id="KW-0812">Transmembrane</keyword>
<dbReference type="GO" id="GO:0016747">
    <property type="term" value="F:acyltransferase activity, transferring groups other than amino-acyl groups"/>
    <property type="evidence" value="ECO:0007669"/>
    <property type="project" value="InterPro"/>
</dbReference>
<dbReference type="PROSITE" id="PS51186">
    <property type="entry name" value="GNAT"/>
    <property type="match status" value="1"/>
</dbReference>
<keyword evidence="3" id="KW-0808">Transferase</keyword>
<dbReference type="EMBL" id="LR134363">
    <property type="protein sequence ID" value="VEG74510.1"/>
    <property type="molecule type" value="Genomic_DNA"/>
</dbReference>
<proteinExistence type="predicted"/>
<dbReference type="Gene3D" id="3.40.630.30">
    <property type="match status" value="1"/>
</dbReference>
<evidence type="ECO:0000313" key="4">
    <source>
        <dbReference type="Proteomes" id="UP000276899"/>
    </source>
</evidence>
<dbReference type="AlphaFoldDB" id="A0A448KCA0"/>
<organism evidence="3 4">
    <name type="scientific">Actinomyces slackii</name>
    <dbReference type="NCBI Taxonomy" id="52774"/>
    <lineage>
        <taxon>Bacteria</taxon>
        <taxon>Bacillati</taxon>
        <taxon>Actinomycetota</taxon>
        <taxon>Actinomycetes</taxon>
        <taxon>Actinomycetales</taxon>
        <taxon>Actinomycetaceae</taxon>
        <taxon>Actinomyces</taxon>
    </lineage>
</organism>
<evidence type="ECO:0000256" key="1">
    <source>
        <dbReference type="SAM" id="Phobius"/>
    </source>
</evidence>
<dbReference type="InterPro" id="IPR016181">
    <property type="entry name" value="Acyl_CoA_acyltransferase"/>
</dbReference>
<feature type="domain" description="N-acetyltransferase" evidence="2">
    <location>
        <begin position="216"/>
        <end position="417"/>
    </location>
</feature>
<dbReference type="KEGG" id="asla:NCTC11923_01144"/>
<feature type="transmembrane region" description="Helical" evidence="1">
    <location>
        <begin position="139"/>
        <end position="166"/>
    </location>
</feature>
<dbReference type="InterPro" id="IPR000182">
    <property type="entry name" value="GNAT_dom"/>
</dbReference>
<reference evidence="3 4" key="1">
    <citation type="submission" date="2018-12" db="EMBL/GenBank/DDBJ databases">
        <authorList>
            <consortium name="Pathogen Informatics"/>
        </authorList>
    </citation>
    <scope>NUCLEOTIDE SEQUENCE [LARGE SCALE GENOMIC DNA]</scope>
    <source>
        <strain evidence="3 4">NCTC11923</strain>
    </source>
</reference>
<dbReference type="STRING" id="1278298.GCA_000428685_01736"/>
<sequence length="432" mass="46772">MAIHPSRRFKALARAVAVVGALSALALLINALTLASPLVEMLAETALLFVGNMVVALPGRQFMRGLVVHTEARRTVATSAFVVVAVAVLLADYLMVSVITNGTTSPLATVVTTIIAAGVWLTAYAVAWKPFLEQPENRYVTALVSLLLVCVSTGLLFGSMVLAAVVESTGRVVEFARFSLACVSFASAASSFSVQWDSRASGLQRQQQESLGGRTVAVREFRPGADLADAEALASAGLRLDRFSRNALESWAYGRDVLCEAIARSTHLYGAYHAGRLVGFALADRHGGTRPYARSRFALYHRAFTLLERVFQRGGGDDRYLAMREHLVSRLDPAPDAEIILLVTEPEVTGKGIGSRLLDAVESDLAGQRVFLYTDEADNHEFFANRGYRLAARETLIEEDADGETDTVCVVLVRTLPDRPDQKAPGTTRHPH</sequence>
<feature type="transmembrane region" description="Helical" evidence="1">
    <location>
        <begin position="45"/>
        <end position="63"/>
    </location>
</feature>
<feature type="transmembrane region" description="Helical" evidence="1">
    <location>
        <begin position="107"/>
        <end position="127"/>
    </location>
</feature>
<dbReference type="InterPro" id="IPR036259">
    <property type="entry name" value="MFS_trans_sf"/>
</dbReference>
<dbReference type="SUPFAM" id="SSF103473">
    <property type="entry name" value="MFS general substrate transporter"/>
    <property type="match status" value="1"/>
</dbReference>
<dbReference type="Pfam" id="PF00583">
    <property type="entry name" value="Acetyltransf_1"/>
    <property type="match status" value="1"/>
</dbReference>
<evidence type="ECO:0000259" key="2">
    <source>
        <dbReference type="PROSITE" id="PS51186"/>
    </source>
</evidence>